<dbReference type="EMBL" id="JAAHFQ010000107">
    <property type="protein sequence ID" value="NER27509.1"/>
    <property type="molecule type" value="Genomic_DNA"/>
</dbReference>
<gene>
    <name evidence="1" type="ORF">F6J89_07710</name>
</gene>
<dbReference type="AlphaFoldDB" id="A0A6B3N2W0"/>
<protein>
    <submittedName>
        <fullName evidence="1">Uncharacterized protein</fullName>
    </submittedName>
</protein>
<name>A0A6B3N2W0_9CYAN</name>
<sequence length="87" mass="10000">MHNYRLLSDDCRPEDEICVWRSYSCQREPLIKATSNNIQRMPQAFKSLVIYRCISVLKASTIDLTLEYLKALGVISPASIASYWEQG</sequence>
<comment type="caution">
    <text evidence="1">The sequence shown here is derived from an EMBL/GenBank/DDBJ whole genome shotgun (WGS) entry which is preliminary data.</text>
</comment>
<evidence type="ECO:0000313" key="1">
    <source>
        <dbReference type="EMBL" id="NER27509.1"/>
    </source>
</evidence>
<proteinExistence type="predicted"/>
<accession>A0A6B3N2W0</accession>
<organism evidence="1">
    <name type="scientific">Symploca sp. SIO1C4</name>
    <dbReference type="NCBI Taxonomy" id="2607765"/>
    <lineage>
        <taxon>Bacteria</taxon>
        <taxon>Bacillati</taxon>
        <taxon>Cyanobacteriota</taxon>
        <taxon>Cyanophyceae</taxon>
        <taxon>Coleofasciculales</taxon>
        <taxon>Coleofasciculaceae</taxon>
        <taxon>Symploca</taxon>
    </lineage>
</organism>
<reference evidence="1" key="1">
    <citation type="submission" date="2019-11" db="EMBL/GenBank/DDBJ databases">
        <title>Genomic insights into an expanded diversity of filamentous marine cyanobacteria reveals the extraordinary biosynthetic potential of Moorea and Okeania.</title>
        <authorList>
            <person name="Ferreira Leao T."/>
            <person name="Wang M."/>
            <person name="Moss N."/>
            <person name="Da Silva R."/>
            <person name="Sanders J."/>
            <person name="Nurk S."/>
            <person name="Gurevich A."/>
            <person name="Humphrey G."/>
            <person name="Reher R."/>
            <person name="Zhu Q."/>
            <person name="Belda-Ferre P."/>
            <person name="Glukhov E."/>
            <person name="Rex R."/>
            <person name="Dorrestein P.C."/>
            <person name="Knight R."/>
            <person name="Pevzner P."/>
            <person name="Gerwick W.H."/>
            <person name="Gerwick L."/>
        </authorList>
    </citation>
    <scope>NUCLEOTIDE SEQUENCE</scope>
    <source>
        <strain evidence="1">SIO1C4</strain>
    </source>
</reference>